<feature type="domain" description="HTH cro/C1-type" evidence="1">
    <location>
        <begin position="6"/>
        <end position="61"/>
    </location>
</feature>
<gene>
    <name evidence="3" type="ORF">B6U56_04320</name>
    <name evidence="2" type="ORF">K8V06_04925</name>
</gene>
<sequence>MLQNNLNKLLGERNVKISAVAEATGLAHTTLFSLIKESTAGIQFETIEKLCSYFQITPSELFDYSPYNLEPTLEKQLFELNENSVEFTLNIKDGIYDKDFKLLAQFQLPQNNPYFPKSNKKDYELYVTVSLLDNADYLKVDLFKIIDTLGTNLKRKFYQIMLSKLINSLNNSIKAKRSILAYDLQSKEDVEILLTKKKHCIFEVFKDTDHYKLADLELGTENLLI</sequence>
<dbReference type="SUPFAM" id="SSF47413">
    <property type="entry name" value="lambda repressor-like DNA-binding domains"/>
    <property type="match status" value="1"/>
</dbReference>
<organism evidence="3 4">
    <name type="scientific">Ligilactobacillus salivarius</name>
    <dbReference type="NCBI Taxonomy" id="1624"/>
    <lineage>
        <taxon>Bacteria</taxon>
        <taxon>Bacillati</taxon>
        <taxon>Bacillota</taxon>
        <taxon>Bacilli</taxon>
        <taxon>Lactobacillales</taxon>
        <taxon>Lactobacillaceae</taxon>
        <taxon>Ligilactobacillus</taxon>
    </lineage>
</organism>
<evidence type="ECO:0000313" key="3">
    <source>
        <dbReference type="EMBL" id="OQQ90516.1"/>
    </source>
</evidence>
<dbReference type="Gene3D" id="1.10.260.40">
    <property type="entry name" value="lambda repressor-like DNA-binding domains"/>
    <property type="match status" value="1"/>
</dbReference>
<evidence type="ECO:0000259" key="1">
    <source>
        <dbReference type="PROSITE" id="PS50943"/>
    </source>
</evidence>
<name>A0A1V9RBX6_9LACO</name>
<dbReference type="SMART" id="SM00530">
    <property type="entry name" value="HTH_XRE"/>
    <property type="match status" value="1"/>
</dbReference>
<dbReference type="PROSITE" id="PS50943">
    <property type="entry name" value="HTH_CROC1"/>
    <property type="match status" value="1"/>
</dbReference>
<dbReference type="Pfam" id="PF13443">
    <property type="entry name" value="HTH_26"/>
    <property type="match status" value="1"/>
</dbReference>
<evidence type="ECO:0000313" key="2">
    <source>
        <dbReference type="EMBL" id="HJG15465.1"/>
    </source>
</evidence>
<dbReference type="AlphaFoldDB" id="A0A1V9RBX6"/>
<protein>
    <submittedName>
        <fullName evidence="2">Helix-turn-helix transcriptional regulator</fullName>
    </submittedName>
</protein>
<proteinExistence type="predicted"/>
<accession>A0A1V9RBX6</accession>
<reference evidence="2" key="2">
    <citation type="journal article" date="2021" name="PeerJ">
        <title>Extensive microbial diversity within the chicken gut microbiome revealed by metagenomics and culture.</title>
        <authorList>
            <person name="Gilroy R."/>
            <person name="Ravi A."/>
            <person name="Getino M."/>
            <person name="Pursley I."/>
            <person name="Horton D.L."/>
            <person name="Alikhan N.F."/>
            <person name="Baker D."/>
            <person name="Gharbi K."/>
            <person name="Hall N."/>
            <person name="Watson M."/>
            <person name="Adriaenssens E.M."/>
            <person name="Foster-Nyarko E."/>
            <person name="Jarju S."/>
            <person name="Secka A."/>
            <person name="Antonio M."/>
            <person name="Oren A."/>
            <person name="Chaudhuri R.R."/>
            <person name="La Ragione R."/>
            <person name="Hildebrand F."/>
            <person name="Pallen M.J."/>
        </authorList>
    </citation>
    <scope>NUCLEOTIDE SEQUENCE</scope>
    <source>
        <strain evidence="2">CHK189-29639</strain>
    </source>
</reference>
<dbReference type="EMBL" id="DYVK01000049">
    <property type="protein sequence ID" value="HJG15465.1"/>
    <property type="molecule type" value="Genomic_DNA"/>
</dbReference>
<dbReference type="Proteomes" id="UP000759256">
    <property type="component" value="Unassembled WGS sequence"/>
</dbReference>
<dbReference type="InterPro" id="IPR010982">
    <property type="entry name" value="Lambda_DNA-bd_dom_sf"/>
</dbReference>
<dbReference type="RefSeq" id="WP_081534286.1">
    <property type="nucleotide sequence ID" value="NZ_NBEF01000017.1"/>
</dbReference>
<dbReference type="InterPro" id="IPR001387">
    <property type="entry name" value="Cro/C1-type_HTH"/>
</dbReference>
<comment type="caution">
    <text evidence="3">The sequence shown here is derived from an EMBL/GenBank/DDBJ whole genome shotgun (WGS) entry which is preliminary data.</text>
</comment>
<dbReference type="EMBL" id="NBEF01000017">
    <property type="protein sequence ID" value="OQQ90516.1"/>
    <property type="molecule type" value="Genomic_DNA"/>
</dbReference>
<dbReference type="Proteomes" id="UP000192575">
    <property type="component" value="Unassembled WGS sequence"/>
</dbReference>
<reference evidence="3 4" key="1">
    <citation type="submission" date="2017-03" db="EMBL/GenBank/DDBJ databases">
        <title>Phylogenomics and comparative genomics of Lactobacillus salivarius, a mammalian gut commensal.</title>
        <authorList>
            <person name="Harris H.M."/>
        </authorList>
    </citation>
    <scope>NUCLEOTIDE SEQUENCE [LARGE SCALE GENOMIC DNA]</scope>
    <source>
        <strain evidence="3 4">JCM 1047</strain>
    </source>
</reference>
<dbReference type="GO" id="GO:0003677">
    <property type="term" value="F:DNA binding"/>
    <property type="evidence" value="ECO:0007669"/>
    <property type="project" value="InterPro"/>
</dbReference>
<evidence type="ECO:0000313" key="4">
    <source>
        <dbReference type="Proteomes" id="UP000192575"/>
    </source>
</evidence>
<reference evidence="2" key="3">
    <citation type="submission" date="2021-09" db="EMBL/GenBank/DDBJ databases">
        <authorList>
            <person name="Gilroy R."/>
        </authorList>
    </citation>
    <scope>NUCLEOTIDE SEQUENCE</scope>
    <source>
        <strain evidence="2">CHK189-29639</strain>
    </source>
</reference>